<dbReference type="GO" id="GO:0009279">
    <property type="term" value="C:cell outer membrane"/>
    <property type="evidence" value="ECO:0007669"/>
    <property type="project" value="UniProtKB-SubCell"/>
</dbReference>
<keyword evidence="5" id="KW-0675">Receptor</keyword>
<dbReference type="InterPro" id="IPR036942">
    <property type="entry name" value="Beta-barrel_TonB_sf"/>
</dbReference>
<evidence type="ECO:0000313" key="5">
    <source>
        <dbReference type="EMBL" id="EJP74142.1"/>
    </source>
</evidence>
<dbReference type="AlphaFoldDB" id="J4V6Y0"/>
<reference evidence="5 6" key="1">
    <citation type="journal article" date="2012" name="ISME J.">
        <title>Genomic insights to SAR86, an abundant and uncultivated marine bacterial lineage.</title>
        <authorList>
            <person name="Dupont C.L."/>
            <person name="Rusch D.B."/>
            <person name="Yooseph S."/>
            <person name="Lombardo M.J."/>
            <person name="Richter R.A."/>
            <person name="Valas R."/>
            <person name="Novotny M."/>
            <person name="Yee-Greenbaum J."/>
            <person name="Selengut J.D."/>
            <person name="Haft D.H."/>
            <person name="Halpern A.L."/>
            <person name="Lasken R.S."/>
            <person name="Nealson K."/>
            <person name="Friedman R."/>
            <person name="Venter J.C."/>
        </authorList>
    </citation>
    <scope>NUCLEOTIDE SEQUENCE [LARGE SCALE GENOMIC DNA]</scope>
</reference>
<accession>J4V6Y0</accession>
<protein>
    <submittedName>
        <fullName evidence="5">TonB-dependent receptor</fullName>
    </submittedName>
</protein>
<gene>
    <name evidence="5" type="ORF">NT02SARS_1889</name>
</gene>
<proteinExistence type="predicted"/>
<dbReference type="Pfam" id="PF14905">
    <property type="entry name" value="OMP_b-brl_3"/>
    <property type="match status" value="1"/>
</dbReference>
<dbReference type="PANTHER" id="PTHR40980">
    <property type="entry name" value="PLUG DOMAIN-CONTAINING PROTEIN"/>
    <property type="match status" value="1"/>
</dbReference>
<keyword evidence="3" id="KW-0998">Cell outer membrane</keyword>
<dbReference type="InterPro" id="IPR041700">
    <property type="entry name" value="OMP_b-brl_3"/>
</dbReference>
<evidence type="ECO:0000256" key="3">
    <source>
        <dbReference type="ARBA" id="ARBA00023237"/>
    </source>
</evidence>
<feature type="domain" description="Outer membrane protein beta-barrel" evidence="4">
    <location>
        <begin position="175"/>
        <end position="326"/>
    </location>
</feature>
<evidence type="ECO:0000313" key="6">
    <source>
        <dbReference type="Proteomes" id="UP000010116"/>
    </source>
</evidence>
<evidence type="ECO:0000256" key="1">
    <source>
        <dbReference type="ARBA" id="ARBA00004442"/>
    </source>
</evidence>
<evidence type="ECO:0000259" key="4">
    <source>
        <dbReference type="Pfam" id="PF14905"/>
    </source>
</evidence>
<dbReference type="Proteomes" id="UP000010116">
    <property type="component" value="Unassembled WGS sequence"/>
</dbReference>
<dbReference type="Gene3D" id="2.40.170.20">
    <property type="entry name" value="TonB-dependent receptor, beta-barrel domain"/>
    <property type="match status" value="1"/>
</dbReference>
<dbReference type="PANTHER" id="PTHR40980:SF3">
    <property type="entry name" value="TONB-DEPENDENT RECEPTOR-LIKE BETA-BARREL DOMAIN-CONTAINING PROTEIN"/>
    <property type="match status" value="1"/>
</dbReference>
<evidence type="ECO:0000256" key="2">
    <source>
        <dbReference type="ARBA" id="ARBA00023136"/>
    </source>
</evidence>
<dbReference type="HOGENOM" id="CLU_711499_0_0_6"/>
<sequence length="388" mass="42409">MSQYQLTGLWENQDDSALKSVKFGVSKSEQDWINQNMYSGQLPAGWWGYSAGYIPDEDWVANSLAGWLADAANSGNYGVTYYWDMPLDLIAYYYETIGFADGPDGTPATFDGPGGGPIDGWCCCYAGEWGPDYRDAEGYGHINAGPIDSDARVKEENTSYFVQADFETEFNGMPVDVVTGLRYESSDVTAKGLETPIVNIAWVGGNEFAYVEGEKGFTSGMGDNKFFLPSIDAKIGISDDEIVRFSYSRTITRPGIGSLRSTTDFPGNPKIGQRKANVGNPELLPYVSDNIDVTYENYYAEGSYFAISYWRKVVDNFLQSRTTQESVNGIRDVYFGQAAEACRASIQASGAVATDMSVFECLTGSVGGTQLLPDGDDPLALFDVTRDS</sequence>
<dbReference type="EMBL" id="JH611159">
    <property type="protein sequence ID" value="EJP74142.1"/>
    <property type="molecule type" value="Genomic_DNA"/>
</dbReference>
<dbReference type="SUPFAM" id="SSF56935">
    <property type="entry name" value="Porins"/>
    <property type="match status" value="1"/>
</dbReference>
<comment type="subcellular location">
    <subcellularLocation>
        <location evidence="1">Cell outer membrane</location>
    </subcellularLocation>
</comment>
<organism evidence="5 6">
    <name type="scientific">SAR86 cluster bacterium SAR86B</name>
    <dbReference type="NCBI Taxonomy" id="1123867"/>
    <lineage>
        <taxon>Bacteria</taxon>
        <taxon>Pseudomonadati</taxon>
        <taxon>Pseudomonadota</taxon>
        <taxon>Gammaproteobacteria</taxon>
        <taxon>SAR86 cluster</taxon>
    </lineage>
</organism>
<name>J4V6Y0_9GAMM</name>
<keyword evidence="2" id="KW-0472">Membrane</keyword>